<evidence type="ECO:0000313" key="2">
    <source>
        <dbReference type="EMBL" id="OPC81606.1"/>
    </source>
</evidence>
<reference evidence="2 3" key="1">
    <citation type="submission" date="2017-03" db="EMBL/GenBank/DDBJ databases">
        <title>Draft genome sequence of Streptomyces scabrisporus NF3, endophyte isolated from Amphipterygium adstringens.</title>
        <authorList>
            <person name="Vazquez M."/>
            <person name="Ceapa C.D."/>
            <person name="Rodriguez Luna D."/>
            <person name="Sanchez Esquivel S."/>
        </authorList>
    </citation>
    <scope>NUCLEOTIDE SEQUENCE [LARGE SCALE GENOMIC DNA]</scope>
    <source>
        <strain evidence="2 3">NF3</strain>
    </source>
</reference>
<accession>A0A1T3NXN2</accession>
<feature type="domain" description="SGNH hydrolase-type esterase" evidence="1">
    <location>
        <begin position="19"/>
        <end position="190"/>
    </location>
</feature>
<dbReference type="PANTHER" id="PTHR43784:SF2">
    <property type="entry name" value="GDSL-LIKE LIPASE_ACYLHYDROLASE, PUTATIVE (AFU_ORTHOLOGUE AFUA_2G00820)-RELATED"/>
    <property type="match status" value="1"/>
</dbReference>
<dbReference type="eggNOG" id="COG2755">
    <property type="taxonomic scope" value="Bacteria"/>
</dbReference>
<keyword evidence="2" id="KW-0378">Hydrolase</keyword>
<dbReference type="RefSeq" id="WP_078975886.1">
    <property type="nucleotide sequence ID" value="NZ_MWQN01000001.1"/>
</dbReference>
<dbReference type="EMBL" id="MWQN01000001">
    <property type="protein sequence ID" value="OPC81606.1"/>
    <property type="molecule type" value="Genomic_DNA"/>
</dbReference>
<dbReference type="GO" id="GO:0016787">
    <property type="term" value="F:hydrolase activity"/>
    <property type="evidence" value="ECO:0007669"/>
    <property type="project" value="UniProtKB-KW"/>
</dbReference>
<comment type="caution">
    <text evidence="2">The sequence shown here is derived from an EMBL/GenBank/DDBJ whole genome shotgun (WGS) entry which is preliminary data.</text>
</comment>
<evidence type="ECO:0000259" key="1">
    <source>
        <dbReference type="Pfam" id="PF13472"/>
    </source>
</evidence>
<organism evidence="2 3">
    <name type="scientific">Embleya scabrispora</name>
    <dbReference type="NCBI Taxonomy" id="159449"/>
    <lineage>
        <taxon>Bacteria</taxon>
        <taxon>Bacillati</taxon>
        <taxon>Actinomycetota</taxon>
        <taxon>Actinomycetes</taxon>
        <taxon>Kitasatosporales</taxon>
        <taxon>Streptomycetaceae</taxon>
        <taxon>Embleya</taxon>
    </lineage>
</organism>
<dbReference type="InterPro" id="IPR013830">
    <property type="entry name" value="SGNH_hydro"/>
</dbReference>
<dbReference type="InterPro" id="IPR036514">
    <property type="entry name" value="SGNH_hydro_sf"/>
</dbReference>
<protein>
    <submittedName>
        <fullName evidence="2">SGNH hydrolase</fullName>
    </submittedName>
</protein>
<evidence type="ECO:0000313" key="3">
    <source>
        <dbReference type="Proteomes" id="UP000190037"/>
    </source>
</evidence>
<dbReference type="CDD" id="cd01832">
    <property type="entry name" value="SGNH_hydrolase_like_1"/>
    <property type="match status" value="1"/>
</dbReference>
<dbReference type="Gene3D" id="3.40.50.1110">
    <property type="entry name" value="SGNH hydrolase"/>
    <property type="match status" value="1"/>
</dbReference>
<name>A0A1T3NXN2_9ACTN</name>
<dbReference type="AlphaFoldDB" id="A0A1T3NXN2"/>
<dbReference type="InterPro" id="IPR053140">
    <property type="entry name" value="GDSL_Rv0518-like"/>
</dbReference>
<dbReference type="Pfam" id="PF13472">
    <property type="entry name" value="Lipase_GDSL_2"/>
    <property type="match status" value="1"/>
</dbReference>
<dbReference type="STRING" id="159449.B4N89_12185"/>
<dbReference type="PANTHER" id="PTHR43784">
    <property type="entry name" value="GDSL-LIKE LIPASE/ACYLHYDROLASE, PUTATIVE (AFU_ORTHOLOGUE AFUA_2G00820)-RELATED"/>
    <property type="match status" value="1"/>
</dbReference>
<keyword evidence="3" id="KW-1185">Reference proteome</keyword>
<sequence length="275" mass="29754">MAESLKPHGNLSEINSYVAIGDSFTEGVGDPGPDGNYLGWADRFAARLAVERPGLRYANLAVRGKLLHQIVEEQVPLAIAARPDLVTLCAGGNDVLRPGSDPDKLAAEYEEAVAALTATGARVVVFTGFDTRWVPVLKLIRGKVATYNELLRAVADRYDCAVADMWGLTSLHDRRAWSEDRLHLSPEGHDRVALKVGRALGLAVDGDPDAPWPAEEVAVTAGAARLENVHWAREHLVPWIGRRLRGQSSGDHVTAKRPELAPLDLTVAERASRAS</sequence>
<dbReference type="OrthoDB" id="3465773at2"/>
<proteinExistence type="predicted"/>
<gene>
    <name evidence="2" type="ORF">B4N89_12185</name>
</gene>
<dbReference type="SUPFAM" id="SSF52266">
    <property type="entry name" value="SGNH hydrolase"/>
    <property type="match status" value="1"/>
</dbReference>
<dbReference type="Proteomes" id="UP000190037">
    <property type="component" value="Unassembled WGS sequence"/>
</dbReference>